<dbReference type="Gene3D" id="2.60.120.1440">
    <property type="match status" value="1"/>
</dbReference>
<dbReference type="Pfam" id="PF04773">
    <property type="entry name" value="FecR"/>
    <property type="match status" value="1"/>
</dbReference>
<protein>
    <submittedName>
        <fullName evidence="4">DUF4974 domain-containing protein</fullName>
    </submittedName>
</protein>
<feature type="domain" description="Protein FecR C-terminal" evidence="3">
    <location>
        <begin position="255"/>
        <end position="322"/>
    </location>
</feature>
<evidence type="ECO:0000256" key="1">
    <source>
        <dbReference type="SAM" id="Phobius"/>
    </source>
</evidence>
<dbReference type="InterPro" id="IPR012373">
    <property type="entry name" value="Ferrdict_sens_TM"/>
</dbReference>
<evidence type="ECO:0000313" key="5">
    <source>
        <dbReference type="Proteomes" id="UP001141933"/>
    </source>
</evidence>
<keyword evidence="5" id="KW-1185">Reference proteome</keyword>
<accession>A0ABT4PEY6</accession>
<organism evidence="4 5">
    <name type="scientific">Phocaeicola acetigenes</name>
    <dbReference type="NCBI Taxonomy" id="3016083"/>
    <lineage>
        <taxon>Bacteria</taxon>
        <taxon>Pseudomonadati</taxon>
        <taxon>Bacteroidota</taxon>
        <taxon>Bacteroidia</taxon>
        <taxon>Bacteroidales</taxon>
        <taxon>Bacteroidaceae</taxon>
        <taxon>Phocaeicola</taxon>
    </lineage>
</organism>
<comment type="caution">
    <text evidence="4">The sequence shown here is derived from an EMBL/GenBank/DDBJ whole genome shotgun (WGS) entry which is preliminary data.</text>
</comment>
<proteinExistence type="predicted"/>
<dbReference type="RefSeq" id="WP_269876662.1">
    <property type="nucleotide sequence ID" value="NZ_JAPZVM010000002.1"/>
</dbReference>
<dbReference type="Gene3D" id="3.55.50.30">
    <property type="match status" value="1"/>
</dbReference>
<evidence type="ECO:0000259" key="3">
    <source>
        <dbReference type="Pfam" id="PF16344"/>
    </source>
</evidence>
<name>A0ABT4PEY6_9BACT</name>
<keyword evidence="1" id="KW-0812">Transmembrane</keyword>
<dbReference type="EMBL" id="JAPZVM010000002">
    <property type="protein sequence ID" value="MCZ8371614.1"/>
    <property type="molecule type" value="Genomic_DNA"/>
</dbReference>
<dbReference type="PIRSF" id="PIRSF018266">
    <property type="entry name" value="FecR"/>
    <property type="match status" value="1"/>
</dbReference>
<dbReference type="Proteomes" id="UP001141933">
    <property type="component" value="Unassembled WGS sequence"/>
</dbReference>
<evidence type="ECO:0000313" key="4">
    <source>
        <dbReference type="EMBL" id="MCZ8371614.1"/>
    </source>
</evidence>
<keyword evidence="1" id="KW-1133">Transmembrane helix</keyword>
<dbReference type="Pfam" id="PF16344">
    <property type="entry name" value="FecR_C"/>
    <property type="match status" value="1"/>
</dbReference>
<evidence type="ECO:0000259" key="2">
    <source>
        <dbReference type="Pfam" id="PF04773"/>
    </source>
</evidence>
<sequence length="328" mass="37921">MKNYIQKLIDRFTRFNYSDSLTNEIHRWLLQNRHEDLKEEALRKVWNETKAKSDSRTEESLQQVLHRLQVSPVSRTYEMSVWRYAAAVAVLCVSIVSTFWLTKHYVEQPSVSMVEKYIRYGETGVINLPDGSVAHLNSGSYILYPDNFEGNTRVVHLIGEANFKVVKNPNKPFIVKSADVSVTALGTEFDVEAYPEEDEIVATLLNGKIKVETTMDTTSYVLSPGEQVVYNKKTAQSQLVMARLSDVTAWQRGEIIFRGCTAGEVFQQLERYYGITFRYNPNLFNEDKYNFKFKRNASMEDILEVLQIVIGNFDYQVGEHICYIKSRR</sequence>
<gene>
    <name evidence="4" type="ORF">O6P32_02710</name>
</gene>
<keyword evidence="1" id="KW-0472">Membrane</keyword>
<dbReference type="InterPro" id="IPR032508">
    <property type="entry name" value="FecR_C"/>
</dbReference>
<feature type="domain" description="FecR protein" evidence="2">
    <location>
        <begin position="123"/>
        <end position="210"/>
    </location>
</feature>
<dbReference type="InterPro" id="IPR006860">
    <property type="entry name" value="FecR"/>
</dbReference>
<dbReference type="PANTHER" id="PTHR30273">
    <property type="entry name" value="PERIPLASMIC SIGNAL SENSOR AND SIGMA FACTOR ACTIVATOR FECR-RELATED"/>
    <property type="match status" value="1"/>
</dbReference>
<dbReference type="PANTHER" id="PTHR30273:SF2">
    <property type="entry name" value="PROTEIN FECR"/>
    <property type="match status" value="1"/>
</dbReference>
<feature type="transmembrane region" description="Helical" evidence="1">
    <location>
        <begin position="81"/>
        <end position="101"/>
    </location>
</feature>
<reference evidence="4" key="1">
    <citation type="submission" date="2022-12" db="EMBL/GenBank/DDBJ databases">
        <title>Phocaeicola acetigenes sp. nov., isolated feces from a healthy human.</title>
        <authorList>
            <person name="Do H."/>
            <person name="Ha Y.B."/>
            <person name="Kim J.-S."/>
            <person name="Suh M.K."/>
            <person name="Kim H.S."/>
            <person name="Lee J.-S."/>
        </authorList>
    </citation>
    <scope>NUCLEOTIDE SEQUENCE</scope>
    <source>
        <strain evidence="4">KGMB11183</strain>
    </source>
</reference>